<dbReference type="AlphaFoldDB" id="A0A0R0H5T0"/>
<gene>
    <name evidence="6" type="ORF">GLYMA_12G144200</name>
</gene>
<feature type="domain" description="Apple" evidence="5">
    <location>
        <begin position="207"/>
        <end position="290"/>
    </location>
</feature>
<dbReference type="GO" id="GO:0004672">
    <property type="term" value="F:protein kinase activity"/>
    <property type="evidence" value="ECO:0007669"/>
    <property type="project" value="InterPro"/>
</dbReference>
<evidence type="ECO:0008006" key="9">
    <source>
        <dbReference type="Google" id="ProtNLM"/>
    </source>
</evidence>
<reference evidence="6" key="3">
    <citation type="submission" date="2018-07" db="EMBL/GenBank/DDBJ databases">
        <title>WGS assembly of Glycine max.</title>
        <authorList>
            <person name="Schmutz J."/>
            <person name="Cannon S."/>
            <person name="Schlueter J."/>
            <person name="Ma J."/>
            <person name="Mitros T."/>
            <person name="Nelson W."/>
            <person name="Hyten D."/>
            <person name="Song Q."/>
            <person name="Thelen J."/>
            <person name="Cheng J."/>
            <person name="Xu D."/>
            <person name="Hellsten U."/>
            <person name="May G."/>
            <person name="Yu Y."/>
            <person name="Sakurai T."/>
            <person name="Umezawa T."/>
            <person name="Bhattacharyya M."/>
            <person name="Sandhu D."/>
            <person name="Valliyodan B."/>
            <person name="Lindquist E."/>
            <person name="Peto M."/>
            <person name="Grant D."/>
            <person name="Shu S."/>
            <person name="Goodstein D."/>
            <person name="Barry K."/>
            <person name="Futrell-Griggs M."/>
            <person name="Abernathy B."/>
            <person name="Du J."/>
            <person name="Tian Z."/>
            <person name="Zhu L."/>
            <person name="Gill N."/>
            <person name="Joshi T."/>
            <person name="Libault M."/>
            <person name="Sethuraman A."/>
            <person name="Zhang X."/>
            <person name="Shinozaki K."/>
            <person name="Nguyen H."/>
            <person name="Wing R."/>
            <person name="Cregan P."/>
            <person name="Specht J."/>
            <person name="Grimwood J."/>
            <person name="Rokhsar D."/>
            <person name="Stacey G."/>
            <person name="Shoemaker R."/>
            <person name="Jackson S."/>
        </authorList>
    </citation>
    <scope>NUCLEOTIDE SEQUENCE</scope>
    <source>
        <tissue evidence="6">Callus</tissue>
    </source>
</reference>
<dbReference type="Gene3D" id="3.30.200.20">
    <property type="entry name" value="Phosphorylase Kinase, domain 1"/>
    <property type="match status" value="1"/>
</dbReference>
<dbReference type="InterPro" id="IPR001245">
    <property type="entry name" value="Ser-Thr/Tyr_kinase_cat_dom"/>
</dbReference>
<reference evidence="7" key="2">
    <citation type="submission" date="2018-02" db="UniProtKB">
        <authorList>
            <consortium name="EnsemblPlants"/>
        </authorList>
    </citation>
    <scope>IDENTIFICATION</scope>
    <source>
        <strain evidence="7">Williams 82</strain>
    </source>
</reference>
<dbReference type="SUPFAM" id="SSF56112">
    <property type="entry name" value="Protein kinase-like (PK-like)"/>
    <property type="match status" value="1"/>
</dbReference>
<dbReference type="EMBL" id="CM000845">
    <property type="protein sequence ID" value="KRH25991.1"/>
    <property type="molecule type" value="Genomic_DNA"/>
</dbReference>
<dbReference type="PANTHER" id="PTHR32444">
    <property type="entry name" value="BULB-TYPE LECTIN DOMAIN-CONTAINING PROTEIN"/>
    <property type="match status" value="1"/>
</dbReference>
<evidence type="ECO:0000256" key="3">
    <source>
        <dbReference type="SAM" id="Phobius"/>
    </source>
</evidence>
<dbReference type="InterPro" id="IPR011009">
    <property type="entry name" value="Kinase-like_dom_sf"/>
</dbReference>
<keyword evidence="1" id="KW-0597">Phosphoprotein</keyword>
<name>A0A0R0H5T0_SOYBN</name>
<dbReference type="PROSITE" id="PS50948">
    <property type="entry name" value="PAN"/>
    <property type="match status" value="1"/>
</dbReference>
<dbReference type="CDD" id="cd01098">
    <property type="entry name" value="PAN_AP_plant"/>
    <property type="match status" value="1"/>
</dbReference>
<evidence type="ECO:0000313" key="8">
    <source>
        <dbReference type="Proteomes" id="UP000008827"/>
    </source>
</evidence>
<evidence type="ECO:0000256" key="2">
    <source>
        <dbReference type="ARBA" id="ARBA00023170"/>
    </source>
</evidence>
<evidence type="ECO:0000313" key="7">
    <source>
        <dbReference type="EnsemblPlants" id="KRH25991"/>
    </source>
</evidence>
<feature type="transmembrane region" description="Helical" evidence="3">
    <location>
        <begin position="304"/>
        <end position="326"/>
    </location>
</feature>
<proteinExistence type="predicted"/>
<dbReference type="Gramene" id="KRH25991">
    <property type="protein sequence ID" value="KRH25991"/>
    <property type="gene ID" value="GLYMA_12G144200"/>
</dbReference>
<dbReference type="SMR" id="A0A0R0H5T0"/>
<evidence type="ECO:0000256" key="1">
    <source>
        <dbReference type="ARBA" id="ARBA00022553"/>
    </source>
</evidence>
<dbReference type="Gene3D" id="1.10.510.10">
    <property type="entry name" value="Transferase(Phosphotransferase) domain 1"/>
    <property type="match status" value="1"/>
</dbReference>
<keyword evidence="3" id="KW-1133">Transmembrane helix</keyword>
<dbReference type="PROSITE" id="PS50011">
    <property type="entry name" value="PROTEIN_KINASE_DOM"/>
    <property type="match status" value="1"/>
</dbReference>
<feature type="domain" description="Protein kinase" evidence="4">
    <location>
        <begin position="366"/>
        <end position="551"/>
    </location>
</feature>
<dbReference type="OMA" id="TICKNSY"/>
<dbReference type="InParanoid" id="A0A0R0H5T0"/>
<dbReference type="Pfam" id="PF07714">
    <property type="entry name" value="PK_Tyr_Ser-Thr"/>
    <property type="match status" value="1"/>
</dbReference>
<dbReference type="InterPro" id="IPR003609">
    <property type="entry name" value="Pan_app"/>
</dbReference>
<dbReference type="PANTHER" id="PTHR32444:SF183">
    <property type="entry name" value="APPLE DOMAIN-CONTAINING PROTEIN"/>
    <property type="match status" value="1"/>
</dbReference>
<reference evidence="6 7" key="1">
    <citation type="journal article" date="2010" name="Nature">
        <title>Genome sequence of the palaeopolyploid soybean.</title>
        <authorList>
            <person name="Schmutz J."/>
            <person name="Cannon S.B."/>
            <person name="Schlueter J."/>
            <person name="Ma J."/>
            <person name="Mitros T."/>
            <person name="Nelson W."/>
            <person name="Hyten D.L."/>
            <person name="Song Q."/>
            <person name="Thelen J.J."/>
            <person name="Cheng J."/>
            <person name="Xu D."/>
            <person name="Hellsten U."/>
            <person name="May G.D."/>
            <person name="Yu Y."/>
            <person name="Sakurai T."/>
            <person name="Umezawa T."/>
            <person name="Bhattacharyya M.K."/>
            <person name="Sandhu D."/>
            <person name="Valliyodan B."/>
            <person name="Lindquist E."/>
            <person name="Peto M."/>
            <person name="Grant D."/>
            <person name="Shu S."/>
            <person name="Goodstein D."/>
            <person name="Barry K."/>
            <person name="Futrell-Griggs M."/>
            <person name="Abernathy B."/>
            <person name="Du J."/>
            <person name="Tian Z."/>
            <person name="Zhu L."/>
            <person name="Gill N."/>
            <person name="Joshi T."/>
            <person name="Libault M."/>
            <person name="Sethuraman A."/>
            <person name="Zhang X.-C."/>
            <person name="Shinozaki K."/>
            <person name="Nguyen H.T."/>
            <person name="Wing R.A."/>
            <person name="Cregan P."/>
            <person name="Specht J."/>
            <person name="Grimwood J."/>
            <person name="Rokhsar D."/>
            <person name="Stacey G."/>
            <person name="Shoemaker R.C."/>
            <person name="Jackson S.A."/>
        </authorList>
    </citation>
    <scope>NUCLEOTIDE SEQUENCE</scope>
    <source>
        <strain evidence="7">cv. Williams 82</strain>
        <tissue evidence="6">Callus</tissue>
    </source>
</reference>
<dbReference type="Pfam" id="PF08276">
    <property type="entry name" value="PAN_2"/>
    <property type="match status" value="1"/>
</dbReference>
<protein>
    <recommendedName>
        <fullName evidence="9">Protein kinase domain-containing protein</fullName>
    </recommendedName>
</protein>
<keyword evidence="8" id="KW-1185">Reference proteome</keyword>
<dbReference type="Gene3D" id="3.50.4.10">
    <property type="entry name" value="Hepatocyte Growth Factor"/>
    <property type="match status" value="1"/>
</dbReference>
<evidence type="ECO:0000259" key="4">
    <source>
        <dbReference type="PROSITE" id="PS50011"/>
    </source>
</evidence>
<dbReference type="InterPro" id="IPR000719">
    <property type="entry name" value="Prot_kinase_dom"/>
</dbReference>
<keyword evidence="3" id="KW-0812">Transmembrane</keyword>
<keyword evidence="3" id="KW-0472">Membrane</keyword>
<dbReference type="GO" id="GO:0005524">
    <property type="term" value="F:ATP binding"/>
    <property type="evidence" value="ECO:0007669"/>
    <property type="project" value="InterPro"/>
</dbReference>
<sequence length="551" mass="62177">MFQTSTSLDSLAVSQSIRDGETLVLAGGITKVGFFSPGNSTRRYLGIWYTNVYPSTVSFDYPCDMLMLGMKLGWNLEMGLERSLSSWKSVNDPVEGEYTLKLDLEGYPHAVIHKGPEIKIRKGPWNGQSWPEFPDPTLKISQIFVFNKKKVSYKFKFLDKLMFSIYTLTPFGTGESFYWTIETSNQQFSEYSSIFPNGCFPTIKSNCNGSQSDGFLKYKHMKLPDTSSSWFSKTMNLEDCKKLCLENCSCVAYANLDMRGGGSGCLLWFSNLVYMRKFSQWGQDIYVRLPASKLAANGNLKKKIVGITVGVTIFGLIITCVCILILKNSGAARKIYGKHYKSIQRKEDIDLPNFNLSVLAKATENFSTKNKLGEGGFGQVYKQKIAFQGTLRDDKELVVKRLPKKSGQGLDELKTEVVLIAKLQHRKLVKLLDKTKRKLLDWSKCSKIISGIARGLLYLHQDYRLRIIHRDLKTMKSDVFSYGVIVLDIISGKKNMEISNSDNFNNLLGHVASISKSNGTNSPAEDLHMQTLTGKAFNQFKKKTNSELNKY</sequence>
<organism evidence="6">
    <name type="scientific">Glycine max</name>
    <name type="common">Soybean</name>
    <name type="synonym">Glycine hispida</name>
    <dbReference type="NCBI Taxonomy" id="3847"/>
    <lineage>
        <taxon>Eukaryota</taxon>
        <taxon>Viridiplantae</taxon>
        <taxon>Streptophyta</taxon>
        <taxon>Embryophyta</taxon>
        <taxon>Tracheophyta</taxon>
        <taxon>Spermatophyta</taxon>
        <taxon>Magnoliopsida</taxon>
        <taxon>eudicotyledons</taxon>
        <taxon>Gunneridae</taxon>
        <taxon>Pentapetalae</taxon>
        <taxon>rosids</taxon>
        <taxon>fabids</taxon>
        <taxon>Fabales</taxon>
        <taxon>Fabaceae</taxon>
        <taxon>Papilionoideae</taxon>
        <taxon>50 kb inversion clade</taxon>
        <taxon>NPAAA clade</taxon>
        <taxon>indigoferoid/millettioid clade</taxon>
        <taxon>Phaseoleae</taxon>
        <taxon>Glycine</taxon>
        <taxon>Glycine subgen. Soja</taxon>
    </lineage>
</organism>
<dbReference type="FunFam" id="3.50.4.10:FF:000002">
    <property type="entry name" value="G-type lectin S-receptor-like serine/threonine-protein kinase"/>
    <property type="match status" value="1"/>
</dbReference>
<evidence type="ECO:0000259" key="5">
    <source>
        <dbReference type="PROSITE" id="PS50948"/>
    </source>
</evidence>
<accession>A0A0R0H5T0</accession>
<dbReference type="EnsemblPlants" id="KRH25991">
    <property type="protein sequence ID" value="KRH25991"/>
    <property type="gene ID" value="GLYMA_12G144200"/>
</dbReference>
<evidence type="ECO:0000313" key="6">
    <source>
        <dbReference type="EMBL" id="KRH25991.1"/>
    </source>
</evidence>
<keyword evidence="2" id="KW-0675">Receptor</keyword>
<dbReference type="SMART" id="SM00473">
    <property type="entry name" value="PAN_AP"/>
    <property type="match status" value="1"/>
</dbReference>
<dbReference type="Proteomes" id="UP000008827">
    <property type="component" value="Chromosome 12"/>
</dbReference>